<proteinExistence type="predicted"/>
<feature type="domain" description="MIP18 family-like" evidence="2">
    <location>
        <begin position="10"/>
        <end position="84"/>
    </location>
</feature>
<dbReference type="Proteomes" id="UP000294299">
    <property type="component" value="Chromosome NFRAN"/>
</dbReference>
<dbReference type="PANTHER" id="PTHR42831">
    <property type="entry name" value="FE-S PROTEIN MATURATION AUXILIARY FACTOR YITW"/>
    <property type="match status" value="1"/>
</dbReference>
<reference evidence="3 4" key="1">
    <citation type="submission" date="2019-02" db="EMBL/GenBank/DDBJ databases">
        <authorList>
            <person name="Lehtovirta-Morley E L."/>
        </authorList>
    </citation>
    <scope>NUCLEOTIDE SEQUENCE [LARGE SCALE GENOMIC DNA]</scope>
    <source>
        <strain evidence="3">NFRAN1</strain>
    </source>
</reference>
<feature type="compositionally biased region" description="Basic and acidic residues" evidence="1">
    <location>
        <begin position="98"/>
        <end position="123"/>
    </location>
</feature>
<dbReference type="KEGG" id="nfn:NFRAN_1908"/>
<dbReference type="PANTHER" id="PTHR42831:SF1">
    <property type="entry name" value="FE-S PROTEIN MATURATION AUXILIARY FACTOR YITW"/>
    <property type="match status" value="1"/>
</dbReference>
<dbReference type="InterPro" id="IPR002744">
    <property type="entry name" value="MIP18-like"/>
</dbReference>
<organism evidence="3 4">
    <name type="scientific">Candidatus Nitrosocosmicus franklandianus</name>
    <dbReference type="NCBI Taxonomy" id="1798806"/>
    <lineage>
        <taxon>Archaea</taxon>
        <taxon>Nitrososphaerota</taxon>
        <taxon>Nitrososphaeria</taxon>
        <taxon>Nitrososphaerales</taxon>
        <taxon>Nitrososphaeraceae</taxon>
        <taxon>Candidatus Nitrosocosmicus</taxon>
    </lineage>
</organism>
<dbReference type="InterPro" id="IPR052339">
    <property type="entry name" value="Fe-S_Maturation_MIP18"/>
</dbReference>
<protein>
    <recommendedName>
        <fullName evidence="2">MIP18 family-like domain-containing protein</fullName>
    </recommendedName>
</protein>
<dbReference type="InterPro" id="IPR034904">
    <property type="entry name" value="FSCA_dom_sf"/>
</dbReference>
<evidence type="ECO:0000313" key="4">
    <source>
        <dbReference type="Proteomes" id="UP000294299"/>
    </source>
</evidence>
<feature type="region of interest" description="Disordered" evidence="1">
    <location>
        <begin position="94"/>
        <end position="123"/>
    </location>
</feature>
<gene>
    <name evidence="3" type="ORF">NFRAN_1908</name>
</gene>
<evidence type="ECO:0000259" key="2">
    <source>
        <dbReference type="Pfam" id="PF01883"/>
    </source>
</evidence>
<evidence type="ECO:0000256" key="1">
    <source>
        <dbReference type="SAM" id="MobiDB-lite"/>
    </source>
</evidence>
<keyword evidence="4" id="KW-1185">Reference proteome</keyword>
<name>A0A484I938_9ARCH</name>
<dbReference type="SUPFAM" id="SSF117916">
    <property type="entry name" value="Fe-S cluster assembly (FSCA) domain-like"/>
    <property type="match status" value="1"/>
</dbReference>
<dbReference type="GeneID" id="39421213"/>
<dbReference type="AlphaFoldDB" id="A0A484I938"/>
<dbReference type="OrthoDB" id="371709at2157"/>
<dbReference type="Pfam" id="PF01883">
    <property type="entry name" value="FeS_assembly_P"/>
    <property type="match status" value="1"/>
</dbReference>
<accession>A0A484I938</accession>
<dbReference type="EMBL" id="LR216287">
    <property type="protein sequence ID" value="VFJ14230.1"/>
    <property type="molecule type" value="Genomic_DNA"/>
</dbReference>
<evidence type="ECO:0000313" key="3">
    <source>
        <dbReference type="EMBL" id="VFJ14230.1"/>
    </source>
</evidence>
<sequence>MSQDLQLTRRQIFDELTKIVDPEIGVSIMELELIDKVDIDKGKVNVDLHLTSPFCPAVFGFKIAQDVRDNIFKVDGIKDVKVNVSNHFMAEAINKQVNESKKPSEQKEEKQEAKNENKKQAED</sequence>
<dbReference type="Gene3D" id="3.30.300.130">
    <property type="entry name" value="Fe-S cluster assembly (FSCA)"/>
    <property type="match status" value="1"/>
</dbReference>
<dbReference type="RefSeq" id="WP_134484498.1">
    <property type="nucleotide sequence ID" value="NZ_LR216287.1"/>
</dbReference>